<gene>
    <name evidence="2" type="ORF">OQ287_07395</name>
</gene>
<comment type="caution">
    <text evidence="2">The sequence shown here is derived from an EMBL/GenBank/DDBJ whole genome shotgun (WGS) entry which is preliminary data.</text>
</comment>
<dbReference type="GO" id="GO:0016020">
    <property type="term" value="C:membrane"/>
    <property type="evidence" value="ECO:0007669"/>
    <property type="project" value="TreeGrafter"/>
</dbReference>
<dbReference type="InterPro" id="IPR029058">
    <property type="entry name" value="AB_hydrolase_fold"/>
</dbReference>
<dbReference type="Proteomes" id="UP001165678">
    <property type="component" value="Unassembled WGS sequence"/>
</dbReference>
<dbReference type="AlphaFoldDB" id="A0AA42CU90"/>
<dbReference type="Gene3D" id="3.40.50.1820">
    <property type="entry name" value="alpha/beta hydrolase"/>
    <property type="match status" value="1"/>
</dbReference>
<name>A0AA42CU90_9GAMM</name>
<reference evidence="2" key="1">
    <citation type="submission" date="2022-11" db="EMBL/GenBank/DDBJ databases">
        <title>Larsenimonas rhizosphaerae sp. nov., isolated from a tidal mudflat.</title>
        <authorList>
            <person name="Lee S.D."/>
            <person name="Kim I.S."/>
        </authorList>
    </citation>
    <scope>NUCLEOTIDE SEQUENCE</scope>
    <source>
        <strain evidence="2">GH2-1</strain>
    </source>
</reference>
<dbReference type="PANTHER" id="PTHR43798">
    <property type="entry name" value="MONOACYLGLYCEROL LIPASE"/>
    <property type="match status" value="1"/>
</dbReference>
<evidence type="ECO:0000313" key="2">
    <source>
        <dbReference type="EMBL" id="MCX2524059.1"/>
    </source>
</evidence>
<dbReference type="InterPro" id="IPR050266">
    <property type="entry name" value="AB_hydrolase_sf"/>
</dbReference>
<proteinExistence type="predicted"/>
<evidence type="ECO:0000313" key="3">
    <source>
        <dbReference type="Proteomes" id="UP001165678"/>
    </source>
</evidence>
<sequence>MNLMADETGLNFEALSLDDTRAVELPALERYTARDGRALGYRHYPSNSSIALVLVHGSGTESRYLAPLARSIASSDVATVYTPDLRGHGPAPHRRGDVDYIEQPGDDLVDLVAHIRARRDSIERVVLGGHSSGAGLVVRLAERQDMPPVDGVLLLSPYLGHDAPTTRRNSGGWARPNLFKILPLALINRLGVTAFNSARVLDFAMPATYRDGSETLSYSFRMMAGLSPTDFKAGLKAMKAPLLLLAGSDDEALFADRFEAVVRPLSPHMTLRIVEGVSHLGIVRDEEAARAARQWLTSLAP</sequence>
<dbReference type="InterPro" id="IPR022742">
    <property type="entry name" value="Hydrolase_4"/>
</dbReference>
<dbReference type="PANTHER" id="PTHR43798:SF33">
    <property type="entry name" value="HYDROLASE, PUTATIVE (AFU_ORTHOLOGUE AFUA_2G14860)-RELATED"/>
    <property type="match status" value="1"/>
</dbReference>
<evidence type="ECO:0000259" key="1">
    <source>
        <dbReference type="Pfam" id="PF12146"/>
    </source>
</evidence>
<accession>A0AA42CU90</accession>
<organism evidence="2 3">
    <name type="scientific">Larsenimonas rhizosphaerae</name>
    <dbReference type="NCBI Taxonomy" id="2944682"/>
    <lineage>
        <taxon>Bacteria</taxon>
        <taxon>Pseudomonadati</taxon>
        <taxon>Pseudomonadota</taxon>
        <taxon>Gammaproteobacteria</taxon>
        <taxon>Oceanospirillales</taxon>
        <taxon>Halomonadaceae</taxon>
        <taxon>Larsenimonas</taxon>
    </lineage>
</organism>
<dbReference type="SUPFAM" id="SSF53474">
    <property type="entry name" value="alpha/beta-Hydrolases"/>
    <property type="match status" value="1"/>
</dbReference>
<keyword evidence="2" id="KW-0378">Hydrolase</keyword>
<keyword evidence="3" id="KW-1185">Reference proteome</keyword>
<protein>
    <submittedName>
        <fullName evidence="2">Alpha/beta fold hydrolase</fullName>
    </submittedName>
</protein>
<dbReference type="GO" id="GO:0016787">
    <property type="term" value="F:hydrolase activity"/>
    <property type="evidence" value="ECO:0007669"/>
    <property type="project" value="UniProtKB-KW"/>
</dbReference>
<dbReference type="RefSeq" id="WP_265896025.1">
    <property type="nucleotide sequence ID" value="NZ_JAPIVE010000002.1"/>
</dbReference>
<feature type="domain" description="Serine aminopeptidase S33" evidence="1">
    <location>
        <begin position="51"/>
        <end position="279"/>
    </location>
</feature>
<dbReference type="Pfam" id="PF12146">
    <property type="entry name" value="Hydrolase_4"/>
    <property type="match status" value="1"/>
</dbReference>
<dbReference type="EMBL" id="JAPIVE010000002">
    <property type="protein sequence ID" value="MCX2524059.1"/>
    <property type="molecule type" value="Genomic_DNA"/>
</dbReference>